<dbReference type="GO" id="GO:0046872">
    <property type="term" value="F:metal ion binding"/>
    <property type="evidence" value="ECO:0007669"/>
    <property type="project" value="UniProtKB-KW"/>
</dbReference>
<dbReference type="HOGENOM" id="CLU_015869_1_1_9"/>
<evidence type="ECO:0000256" key="3">
    <source>
        <dbReference type="ARBA" id="ARBA00022598"/>
    </source>
</evidence>
<evidence type="ECO:0000256" key="9">
    <source>
        <dbReference type="ARBA" id="ARBA00047493"/>
    </source>
</evidence>
<dbReference type="InterPro" id="IPR001645">
    <property type="entry name" value="Folylpolyglutamate_synth"/>
</dbReference>
<keyword evidence="7" id="KW-0460">Magnesium</keyword>
<dbReference type="AlphaFoldDB" id="C7RHW8"/>
<evidence type="ECO:0000256" key="7">
    <source>
        <dbReference type="ARBA" id="ARBA00022842"/>
    </source>
</evidence>
<evidence type="ECO:0000259" key="12">
    <source>
        <dbReference type="Pfam" id="PF08245"/>
    </source>
</evidence>
<dbReference type="GO" id="GO:0005524">
    <property type="term" value="F:ATP binding"/>
    <property type="evidence" value="ECO:0007669"/>
    <property type="project" value="UniProtKB-KW"/>
</dbReference>
<dbReference type="Gene3D" id="3.40.1190.10">
    <property type="entry name" value="Mur-like, catalytic domain"/>
    <property type="match status" value="1"/>
</dbReference>
<dbReference type="PIRSF" id="PIRSF001563">
    <property type="entry name" value="Folylpolyglu_synth"/>
    <property type="match status" value="1"/>
</dbReference>
<sequence length="425" mass="48187">MENFNQYYEFILNRGSTSGGHSLEKIKNLLEYFDNPQDKIKVIHIAGTNGKGSTANMIANTLSRENRVGLFTSPYMTKINEAISISGVDISDSDFAEIIDRLKKPLEELDKKGLHNSYFEVLTAIMYIYFYEKKVDVAVVEVGLGGSLDSTNIIKSPLACVITTISKDHIQILGDSLEEIAQNKAGIIKDKSEVFLYPKEGTVKEVFIKKIENTSSRLHTFDKEEINIIKTGPDYNEFSFRSYKNIKTRLVGIHQIYNAVTALITLDFLKDEFSICERDIYEGLLTTRNPGRLELINKNPRVLVDGSHNREAIDALIDSISSYKYRKLIVGFSILKDKDYDYVIDSLAKIADEIIVTKIKDNPRAFDTDELYSLVKDKAKKAIEIVDLVKAYEYSKELAHEDDLVLWCGSLYLVGDILKNEKAPR</sequence>
<dbReference type="Gene3D" id="3.90.190.20">
    <property type="entry name" value="Mur ligase, C-terminal domain"/>
    <property type="match status" value="1"/>
</dbReference>
<evidence type="ECO:0000313" key="14">
    <source>
        <dbReference type="Proteomes" id="UP000002294"/>
    </source>
</evidence>
<keyword evidence="6 10" id="KW-0067">ATP-binding</keyword>
<evidence type="ECO:0000256" key="4">
    <source>
        <dbReference type="ARBA" id="ARBA00022723"/>
    </source>
</evidence>
<feature type="domain" description="Mur ligase C-terminal" evidence="11">
    <location>
        <begin position="291"/>
        <end position="410"/>
    </location>
</feature>
<dbReference type="InterPro" id="IPR004101">
    <property type="entry name" value="Mur_ligase_C"/>
</dbReference>
<dbReference type="eggNOG" id="COG0285">
    <property type="taxonomic scope" value="Bacteria"/>
</dbReference>
<dbReference type="STRING" id="525919.Apre_1051"/>
<comment type="catalytic activity">
    <reaction evidence="9">
        <text>(6S)-5,6,7,8-tetrahydrofolyl-(gamma-L-Glu)(n) + L-glutamate + ATP = (6S)-5,6,7,8-tetrahydrofolyl-(gamma-L-Glu)(n+1) + ADP + phosphate + H(+)</text>
        <dbReference type="Rhea" id="RHEA:10580"/>
        <dbReference type="Rhea" id="RHEA-COMP:14738"/>
        <dbReference type="Rhea" id="RHEA-COMP:14740"/>
        <dbReference type="ChEBI" id="CHEBI:15378"/>
        <dbReference type="ChEBI" id="CHEBI:29985"/>
        <dbReference type="ChEBI" id="CHEBI:30616"/>
        <dbReference type="ChEBI" id="CHEBI:43474"/>
        <dbReference type="ChEBI" id="CHEBI:141005"/>
        <dbReference type="ChEBI" id="CHEBI:456216"/>
        <dbReference type="EC" id="6.3.2.17"/>
    </reaction>
</comment>
<dbReference type="InterPro" id="IPR018109">
    <property type="entry name" value="Folylpolyglutamate_synth_CS"/>
</dbReference>
<dbReference type="PROSITE" id="PS01012">
    <property type="entry name" value="FOLYLPOLYGLU_SYNT_2"/>
    <property type="match status" value="1"/>
</dbReference>
<feature type="domain" description="Mur ligase central" evidence="12">
    <location>
        <begin position="45"/>
        <end position="265"/>
    </location>
</feature>
<evidence type="ECO:0000259" key="11">
    <source>
        <dbReference type="Pfam" id="PF02875"/>
    </source>
</evidence>
<comment type="similarity">
    <text evidence="1 10">Belongs to the folylpolyglutamate synthase family.</text>
</comment>
<dbReference type="SUPFAM" id="SSF53244">
    <property type="entry name" value="MurD-like peptide ligases, peptide-binding domain"/>
    <property type="match status" value="1"/>
</dbReference>
<dbReference type="Pfam" id="PF02875">
    <property type="entry name" value="Mur_ligase_C"/>
    <property type="match status" value="1"/>
</dbReference>
<dbReference type="NCBIfam" id="TIGR01499">
    <property type="entry name" value="folC"/>
    <property type="match status" value="1"/>
</dbReference>
<dbReference type="GO" id="GO:0004326">
    <property type="term" value="F:tetrahydrofolylpolyglutamate synthase activity"/>
    <property type="evidence" value="ECO:0007669"/>
    <property type="project" value="UniProtKB-EC"/>
</dbReference>
<evidence type="ECO:0000256" key="5">
    <source>
        <dbReference type="ARBA" id="ARBA00022741"/>
    </source>
</evidence>
<accession>C7RHW8</accession>
<evidence type="ECO:0000256" key="6">
    <source>
        <dbReference type="ARBA" id="ARBA00022840"/>
    </source>
</evidence>
<evidence type="ECO:0000256" key="2">
    <source>
        <dbReference type="ARBA" id="ARBA00013025"/>
    </source>
</evidence>
<evidence type="ECO:0000256" key="10">
    <source>
        <dbReference type="PIRNR" id="PIRNR001563"/>
    </source>
</evidence>
<keyword evidence="4" id="KW-0479">Metal-binding</keyword>
<reference evidence="13 14" key="1">
    <citation type="journal article" date="2009" name="Stand. Genomic Sci.">
        <title>Complete genome sequence of Anaerococcus prevotii type strain (PC1).</title>
        <authorList>
            <person name="Labutti K."/>
            <person name="Pukall R."/>
            <person name="Steenblock K."/>
            <person name="Glavina Del Rio T."/>
            <person name="Tice H."/>
            <person name="Copeland A."/>
            <person name="Cheng J.F."/>
            <person name="Lucas S."/>
            <person name="Chen F."/>
            <person name="Nolan M."/>
            <person name="Bruce D."/>
            <person name="Goodwin L."/>
            <person name="Pitluck S."/>
            <person name="Ivanova N."/>
            <person name="Mavromatis K."/>
            <person name="Ovchinnikova G."/>
            <person name="Pati A."/>
            <person name="Chen A."/>
            <person name="Palaniappan K."/>
            <person name="Land M."/>
            <person name="Hauser L."/>
            <person name="Chang Y.J."/>
            <person name="Jeffries C.D."/>
            <person name="Chain P."/>
            <person name="Saunders E."/>
            <person name="Brettin T."/>
            <person name="Detter J.C."/>
            <person name="Han C."/>
            <person name="Goker M."/>
            <person name="Bristow J."/>
            <person name="Eisen J.A."/>
            <person name="Markowitz V."/>
            <person name="Hugenholtz P."/>
            <person name="Kyrpides N.C."/>
            <person name="Klenk H.P."/>
            <person name="Lapidus A."/>
        </authorList>
    </citation>
    <scope>NUCLEOTIDE SEQUENCE [LARGE SCALE GENOMIC DNA]</scope>
    <source>
        <strain evidence="14">ATCC 9321 / DSM 20548 / JCM 6508 / NCTC 11806 / PC1</strain>
    </source>
</reference>
<protein>
    <recommendedName>
        <fullName evidence="2">tetrahydrofolate synthase</fullName>
        <ecNumber evidence="2">6.3.2.17</ecNumber>
    </recommendedName>
    <alternativeName>
        <fullName evidence="8">Tetrahydrofolylpolyglutamate synthase</fullName>
    </alternativeName>
</protein>
<dbReference type="KEGG" id="apr:Apre_1051"/>
<dbReference type="InterPro" id="IPR036565">
    <property type="entry name" value="Mur-like_cat_sf"/>
</dbReference>
<dbReference type="Pfam" id="PF08245">
    <property type="entry name" value="Mur_ligase_M"/>
    <property type="match status" value="1"/>
</dbReference>
<dbReference type="EMBL" id="CP001708">
    <property type="protein sequence ID" value="ACV29079.1"/>
    <property type="molecule type" value="Genomic_DNA"/>
</dbReference>
<dbReference type="GO" id="GO:0005737">
    <property type="term" value="C:cytoplasm"/>
    <property type="evidence" value="ECO:0007669"/>
    <property type="project" value="TreeGrafter"/>
</dbReference>
<gene>
    <name evidence="13" type="ordered locus">Apre_1051</name>
</gene>
<keyword evidence="3 10" id="KW-0436">Ligase</keyword>
<dbReference type="Proteomes" id="UP000002294">
    <property type="component" value="Chromosome"/>
</dbReference>
<evidence type="ECO:0000313" key="13">
    <source>
        <dbReference type="EMBL" id="ACV29079.1"/>
    </source>
</evidence>
<keyword evidence="14" id="KW-1185">Reference proteome</keyword>
<organism evidence="13 14">
    <name type="scientific">Anaerococcus prevotii (strain ATCC 9321 / DSM 20548 / JCM 6508 / NCTC 11806 / PC1)</name>
    <name type="common">Peptostreptococcus prevotii</name>
    <name type="synonym">Peptococcus prevotii</name>
    <dbReference type="NCBI Taxonomy" id="525919"/>
    <lineage>
        <taxon>Bacteria</taxon>
        <taxon>Bacillati</taxon>
        <taxon>Bacillota</taxon>
        <taxon>Tissierellia</taxon>
        <taxon>Tissierellales</taxon>
        <taxon>Peptoniphilaceae</taxon>
        <taxon>Anaerococcus</taxon>
    </lineage>
</organism>
<proteinExistence type="inferred from homology"/>
<dbReference type="GO" id="GO:0008841">
    <property type="term" value="F:dihydrofolate synthase activity"/>
    <property type="evidence" value="ECO:0007669"/>
    <property type="project" value="TreeGrafter"/>
</dbReference>
<dbReference type="PANTHER" id="PTHR11136">
    <property type="entry name" value="FOLYLPOLYGLUTAMATE SYNTHASE-RELATED"/>
    <property type="match status" value="1"/>
</dbReference>
<dbReference type="RefSeq" id="WP_015777982.1">
    <property type="nucleotide sequence ID" value="NC_013171.1"/>
</dbReference>
<name>C7RHW8_ANAPD</name>
<evidence type="ECO:0000256" key="1">
    <source>
        <dbReference type="ARBA" id="ARBA00008276"/>
    </source>
</evidence>
<dbReference type="SUPFAM" id="SSF53623">
    <property type="entry name" value="MurD-like peptide ligases, catalytic domain"/>
    <property type="match status" value="1"/>
</dbReference>
<evidence type="ECO:0000256" key="8">
    <source>
        <dbReference type="ARBA" id="ARBA00030592"/>
    </source>
</evidence>
<dbReference type="EC" id="6.3.2.17" evidence="2"/>
<keyword evidence="5 10" id="KW-0547">Nucleotide-binding</keyword>
<dbReference type="InterPro" id="IPR036615">
    <property type="entry name" value="Mur_ligase_C_dom_sf"/>
</dbReference>
<dbReference type="InterPro" id="IPR013221">
    <property type="entry name" value="Mur_ligase_cen"/>
</dbReference>
<dbReference type="PANTHER" id="PTHR11136:SF0">
    <property type="entry name" value="DIHYDROFOLATE SYNTHETASE-RELATED"/>
    <property type="match status" value="1"/>
</dbReference>